<proteinExistence type="predicted"/>
<dbReference type="EMBL" id="CM042022">
    <property type="protein sequence ID" value="KAI3816611.1"/>
    <property type="molecule type" value="Genomic_DNA"/>
</dbReference>
<dbReference type="Proteomes" id="UP001056120">
    <property type="component" value="Linkage Group LG05"/>
</dbReference>
<evidence type="ECO:0000313" key="2">
    <source>
        <dbReference type="Proteomes" id="UP001056120"/>
    </source>
</evidence>
<keyword evidence="2" id="KW-1185">Reference proteome</keyword>
<reference evidence="1 2" key="2">
    <citation type="journal article" date="2022" name="Mol. Ecol. Resour.">
        <title>The genomes of chicory, endive, great burdock and yacon provide insights into Asteraceae paleo-polyploidization history and plant inulin production.</title>
        <authorList>
            <person name="Fan W."/>
            <person name="Wang S."/>
            <person name="Wang H."/>
            <person name="Wang A."/>
            <person name="Jiang F."/>
            <person name="Liu H."/>
            <person name="Zhao H."/>
            <person name="Xu D."/>
            <person name="Zhang Y."/>
        </authorList>
    </citation>
    <scope>NUCLEOTIDE SEQUENCE [LARGE SCALE GENOMIC DNA]</scope>
    <source>
        <strain evidence="2">cv. Yunnan</strain>
        <tissue evidence="1">Leaves</tissue>
    </source>
</reference>
<gene>
    <name evidence="1" type="ORF">L1987_16314</name>
</gene>
<organism evidence="1 2">
    <name type="scientific">Smallanthus sonchifolius</name>
    <dbReference type="NCBI Taxonomy" id="185202"/>
    <lineage>
        <taxon>Eukaryota</taxon>
        <taxon>Viridiplantae</taxon>
        <taxon>Streptophyta</taxon>
        <taxon>Embryophyta</taxon>
        <taxon>Tracheophyta</taxon>
        <taxon>Spermatophyta</taxon>
        <taxon>Magnoliopsida</taxon>
        <taxon>eudicotyledons</taxon>
        <taxon>Gunneridae</taxon>
        <taxon>Pentapetalae</taxon>
        <taxon>asterids</taxon>
        <taxon>campanulids</taxon>
        <taxon>Asterales</taxon>
        <taxon>Asteraceae</taxon>
        <taxon>Asteroideae</taxon>
        <taxon>Heliantheae alliance</taxon>
        <taxon>Millerieae</taxon>
        <taxon>Smallanthus</taxon>
    </lineage>
</organism>
<evidence type="ECO:0000313" key="1">
    <source>
        <dbReference type="EMBL" id="KAI3816611.1"/>
    </source>
</evidence>
<accession>A0ACB9JA50</accession>
<comment type="caution">
    <text evidence="1">The sequence shown here is derived from an EMBL/GenBank/DDBJ whole genome shotgun (WGS) entry which is preliminary data.</text>
</comment>
<sequence length="195" mass="21610">MDRKRSISPIVKNGYLKPSKRITPCQFWSKADREEKRKVTTEKHLESSMEAQNRGLAMTGRAGVHDNCNKNCSWDWKKEELGTSDLIIPDDEEMQGDGINTKHQQEEGNDTTQVVDSPTQPNTSSTSSGTSSSVSDEEAPSAQEVGTASRRLGSAPVWMNDYQTGEGLSDEEINFAMFTSLGDPTNFEEAVKEDK</sequence>
<reference evidence="2" key="1">
    <citation type="journal article" date="2022" name="Mol. Ecol. Resour.">
        <title>The genomes of chicory, endive, great burdock and yacon provide insights into Asteraceae palaeo-polyploidization history and plant inulin production.</title>
        <authorList>
            <person name="Fan W."/>
            <person name="Wang S."/>
            <person name="Wang H."/>
            <person name="Wang A."/>
            <person name="Jiang F."/>
            <person name="Liu H."/>
            <person name="Zhao H."/>
            <person name="Xu D."/>
            <person name="Zhang Y."/>
        </authorList>
    </citation>
    <scope>NUCLEOTIDE SEQUENCE [LARGE SCALE GENOMIC DNA]</scope>
    <source>
        <strain evidence="2">cv. Yunnan</strain>
    </source>
</reference>
<name>A0ACB9JA50_9ASTR</name>
<protein>
    <submittedName>
        <fullName evidence="1">Uncharacterized protein</fullName>
    </submittedName>
</protein>